<dbReference type="RefSeq" id="WP_344161892.1">
    <property type="nucleotide sequence ID" value="NZ_BAAAPC010000008.1"/>
</dbReference>
<evidence type="ECO:0000313" key="1">
    <source>
        <dbReference type="EMBL" id="GAA1995317.1"/>
    </source>
</evidence>
<gene>
    <name evidence="1" type="ORF">GCM10009799_22060</name>
</gene>
<evidence type="ECO:0000313" key="2">
    <source>
        <dbReference type="Proteomes" id="UP001501585"/>
    </source>
</evidence>
<dbReference type="EMBL" id="BAAAPC010000008">
    <property type="protein sequence ID" value="GAA1995317.1"/>
    <property type="molecule type" value="Genomic_DNA"/>
</dbReference>
<protein>
    <submittedName>
        <fullName evidence="1">Uncharacterized protein</fullName>
    </submittedName>
</protein>
<reference evidence="1 2" key="1">
    <citation type="journal article" date="2019" name="Int. J. Syst. Evol. Microbiol.">
        <title>The Global Catalogue of Microorganisms (GCM) 10K type strain sequencing project: providing services to taxonomists for standard genome sequencing and annotation.</title>
        <authorList>
            <consortium name="The Broad Institute Genomics Platform"/>
            <consortium name="The Broad Institute Genome Sequencing Center for Infectious Disease"/>
            <person name="Wu L."/>
            <person name="Ma J."/>
        </authorList>
    </citation>
    <scope>NUCLEOTIDE SEQUENCE [LARGE SCALE GENOMIC DNA]</scope>
    <source>
        <strain evidence="1 2">JCM 15313</strain>
    </source>
</reference>
<accession>A0ABN2SZF2</accession>
<comment type="caution">
    <text evidence="1">The sequence shown here is derived from an EMBL/GenBank/DDBJ whole genome shotgun (WGS) entry which is preliminary data.</text>
</comment>
<sequence length="70" mass="8292">MITRQLPSGHLGGVFIETRDRAEHLGFWLTWYRDDGWRYTPTVRATGAKRSLLYLALAQAHLHRTERERR</sequence>
<dbReference type="Proteomes" id="UP001501585">
    <property type="component" value="Unassembled WGS sequence"/>
</dbReference>
<keyword evidence="2" id="KW-1185">Reference proteome</keyword>
<organism evidence="1 2">
    <name type="scientific">Nocardiopsis rhodophaea</name>
    <dbReference type="NCBI Taxonomy" id="280238"/>
    <lineage>
        <taxon>Bacteria</taxon>
        <taxon>Bacillati</taxon>
        <taxon>Actinomycetota</taxon>
        <taxon>Actinomycetes</taxon>
        <taxon>Streptosporangiales</taxon>
        <taxon>Nocardiopsidaceae</taxon>
        <taxon>Nocardiopsis</taxon>
    </lineage>
</organism>
<name>A0ABN2SZF2_9ACTN</name>
<proteinExistence type="predicted"/>